<dbReference type="GO" id="GO:0003723">
    <property type="term" value="F:RNA binding"/>
    <property type="evidence" value="ECO:0007669"/>
    <property type="project" value="InterPro"/>
</dbReference>
<comment type="subunit">
    <text evidence="4">Homodimer.</text>
</comment>
<dbReference type="PANTHER" id="PTHR11142:SF0">
    <property type="entry name" value="TRNA PSEUDOURIDINE SYNTHASE-LIKE 1"/>
    <property type="match status" value="1"/>
</dbReference>
<dbReference type="GO" id="GO:0031119">
    <property type="term" value="P:tRNA pseudouridine synthesis"/>
    <property type="evidence" value="ECO:0007669"/>
    <property type="project" value="UniProtKB-UniRule"/>
</dbReference>
<dbReference type="PATRIC" id="fig|1401328.3.peg.207"/>
<dbReference type="AlphaFoldDB" id="V9TUS8"/>
<comment type="caution">
    <text evidence="4">Lacks conserved residue(s) required for the propagation of feature annotation.</text>
</comment>
<feature type="active site" description="Nucleophile" evidence="4 5">
    <location>
        <position position="52"/>
    </location>
</feature>
<dbReference type="HAMAP" id="MF_00171">
    <property type="entry name" value="TruA"/>
    <property type="match status" value="1"/>
</dbReference>
<dbReference type="EMBL" id="CP006745">
    <property type="protein sequence ID" value="AHC73448.1"/>
    <property type="molecule type" value="Genomic_DNA"/>
</dbReference>
<dbReference type="InterPro" id="IPR020103">
    <property type="entry name" value="PsdUridine_synth_cat_dom_sf"/>
</dbReference>
<protein>
    <recommendedName>
        <fullName evidence="4">tRNA pseudouridine synthase A</fullName>
        <ecNumber evidence="4">5.4.99.12</ecNumber>
    </recommendedName>
    <alternativeName>
        <fullName evidence="4">tRNA pseudouridine(38-40) synthase</fullName>
    </alternativeName>
    <alternativeName>
        <fullName evidence="4">tRNA pseudouridylate synthase I</fullName>
    </alternativeName>
    <alternativeName>
        <fullName evidence="4">tRNA-uridine isomerase I</fullName>
    </alternativeName>
</protein>
<dbReference type="Pfam" id="PF01416">
    <property type="entry name" value="PseudoU_synth_1"/>
    <property type="match status" value="2"/>
</dbReference>
<feature type="domain" description="Pseudouridine synthase I TruA alpha/beta" evidence="8">
    <location>
        <begin position="145"/>
        <end position="248"/>
    </location>
</feature>
<dbReference type="GO" id="GO:0160147">
    <property type="term" value="F:tRNA pseudouridine(38-40) synthase activity"/>
    <property type="evidence" value="ECO:0007669"/>
    <property type="project" value="UniProtKB-EC"/>
</dbReference>
<dbReference type="HOGENOM" id="CLU_014673_0_2_5"/>
<evidence type="ECO:0000256" key="5">
    <source>
        <dbReference type="PIRSR" id="PIRSR001430-1"/>
    </source>
</evidence>
<evidence type="ECO:0000313" key="9">
    <source>
        <dbReference type="EMBL" id="AHC73448.1"/>
    </source>
</evidence>
<dbReference type="RefSeq" id="WP_025300331.1">
    <property type="nucleotide sequence ID" value="NZ_CP006745.1"/>
</dbReference>
<proteinExistence type="inferred from homology"/>
<dbReference type="InterPro" id="IPR020095">
    <property type="entry name" value="PsdUridine_synth_TruA_C"/>
</dbReference>
<dbReference type="CDD" id="cd02570">
    <property type="entry name" value="PseudoU_synth_EcTruA"/>
    <property type="match status" value="1"/>
</dbReference>
<dbReference type="SUPFAM" id="SSF55120">
    <property type="entry name" value="Pseudouridine synthase"/>
    <property type="match status" value="1"/>
</dbReference>
<dbReference type="PIRSF" id="PIRSF001430">
    <property type="entry name" value="tRNA_psdUrid_synth"/>
    <property type="match status" value="1"/>
</dbReference>
<evidence type="ECO:0000256" key="2">
    <source>
        <dbReference type="ARBA" id="ARBA00022694"/>
    </source>
</evidence>
<evidence type="ECO:0000256" key="7">
    <source>
        <dbReference type="RuleBase" id="RU003792"/>
    </source>
</evidence>
<keyword evidence="3 4" id="KW-0413">Isomerase</keyword>
<evidence type="ECO:0000313" key="10">
    <source>
        <dbReference type="Proteomes" id="UP000018700"/>
    </source>
</evidence>
<reference evidence="9 10" key="1">
    <citation type="journal article" date="2013" name="PLoS ONE">
        <title>Bacterial endosymbiosis in a chordate host: long-term co-evolution and conservation of secondary metabolism.</title>
        <authorList>
            <person name="Kwan J.C."/>
            <person name="Schmidt E.W."/>
        </authorList>
    </citation>
    <scope>NUCLEOTIDE SEQUENCE [LARGE SCALE GENOMIC DNA]</scope>
    <source>
        <strain evidence="10">faulkneri L5</strain>
    </source>
</reference>
<dbReference type="Proteomes" id="UP000018700">
    <property type="component" value="Chromosome"/>
</dbReference>
<dbReference type="NCBIfam" id="TIGR00071">
    <property type="entry name" value="hisT_truA"/>
    <property type="match status" value="1"/>
</dbReference>
<organism evidence="9 10">
    <name type="scientific">Candidatus Endolissoclinum faulkneri L5</name>
    <dbReference type="NCBI Taxonomy" id="1401328"/>
    <lineage>
        <taxon>Bacteria</taxon>
        <taxon>Pseudomonadati</taxon>
        <taxon>Pseudomonadota</taxon>
        <taxon>Alphaproteobacteria</taxon>
        <taxon>Rhodospirillales</taxon>
        <taxon>Rhodospirillaceae</taxon>
        <taxon>Candidatus Endolissoclinum</taxon>
    </lineage>
</organism>
<keyword evidence="10" id="KW-1185">Reference proteome</keyword>
<dbReference type="InterPro" id="IPR020094">
    <property type="entry name" value="TruA/RsuA/RluB/E/F_N"/>
</dbReference>
<dbReference type="InterPro" id="IPR001406">
    <property type="entry name" value="PsdUridine_synth_TruA"/>
</dbReference>
<gene>
    <name evidence="4 9" type="primary">truA</name>
    <name evidence="9" type="ORF">P856_217</name>
</gene>
<dbReference type="Gene3D" id="3.30.70.660">
    <property type="entry name" value="Pseudouridine synthase I, catalytic domain, C-terminal subdomain"/>
    <property type="match status" value="1"/>
</dbReference>
<feature type="binding site" evidence="4 6">
    <location>
        <position position="112"/>
    </location>
    <ligand>
        <name>substrate</name>
    </ligand>
</feature>
<keyword evidence="2 4" id="KW-0819">tRNA processing</keyword>
<dbReference type="FunFam" id="3.30.70.580:FF:000001">
    <property type="entry name" value="tRNA pseudouridine synthase A"/>
    <property type="match status" value="1"/>
</dbReference>
<dbReference type="Gene3D" id="3.30.70.580">
    <property type="entry name" value="Pseudouridine synthase I, catalytic domain, N-terminal subdomain"/>
    <property type="match status" value="1"/>
</dbReference>
<dbReference type="EC" id="5.4.99.12" evidence="4"/>
<dbReference type="PANTHER" id="PTHR11142">
    <property type="entry name" value="PSEUDOURIDYLATE SYNTHASE"/>
    <property type="match status" value="1"/>
</dbReference>
<evidence type="ECO:0000256" key="1">
    <source>
        <dbReference type="ARBA" id="ARBA00009375"/>
    </source>
</evidence>
<dbReference type="OrthoDB" id="9811823at2"/>
<evidence type="ECO:0000256" key="6">
    <source>
        <dbReference type="PIRSR" id="PIRSR001430-2"/>
    </source>
</evidence>
<dbReference type="KEGG" id="efk:P856_217"/>
<dbReference type="InterPro" id="IPR020097">
    <property type="entry name" value="PsdUridine_synth_TruA_a/b_dom"/>
</dbReference>
<dbReference type="STRING" id="1401328.P856_217"/>
<feature type="domain" description="Pseudouridine synthase I TruA alpha/beta" evidence="8">
    <location>
        <begin position="9"/>
        <end position="105"/>
    </location>
</feature>
<comment type="function">
    <text evidence="4">Formation of pseudouridine at positions 38, 39 and 40 in the anticodon stem and loop of transfer RNAs.</text>
</comment>
<evidence type="ECO:0000256" key="4">
    <source>
        <dbReference type="HAMAP-Rule" id="MF_00171"/>
    </source>
</evidence>
<sequence length="251" mass="28391">MPRFKLKIEYDGRPYIGWQRQLYGPTIQNFLENAVFNFSGERVEVAGAGRTDRGVHATGQVAHVQLANHKFDAQRIMKAINALISPEPIVVVEAEEVKESFHARFSAVERCYRYEILNRRAPTALYRGLAWHVKTPLFLDAMQEAAQRLVGHHDFTSFRSRQCQSRSAEKTLDQLDIFRESENRISIIARSRSFLHHQMRNIVGTLALVGIGKWTSCKVSDVLAARQRSAAGPTAPAGGLYLTSVKYPDEH</sequence>
<dbReference type="eggNOG" id="COG0101">
    <property type="taxonomic scope" value="Bacteria"/>
</dbReference>
<comment type="catalytic activity">
    <reaction evidence="4 7">
        <text>uridine(38/39/40) in tRNA = pseudouridine(38/39/40) in tRNA</text>
        <dbReference type="Rhea" id="RHEA:22376"/>
        <dbReference type="Rhea" id="RHEA-COMP:10085"/>
        <dbReference type="Rhea" id="RHEA-COMP:10087"/>
        <dbReference type="ChEBI" id="CHEBI:65314"/>
        <dbReference type="ChEBI" id="CHEBI:65315"/>
        <dbReference type="EC" id="5.4.99.12"/>
    </reaction>
</comment>
<comment type="similarity">
    <text evidence="1 4 7">Belongs to the tRNA pseudouridine synthase TruA family.</text>
</comment>
<accession>V9TUS8</accession>
<evidence type="ECO:0000256" key="3">
    <source>
        <dbReference type="ARBA" id="ARBA00023235"/>
    </source>
</evidence>
<name>V9TUS8_9PROT</name>
<evidence type="ECO:0000259" key="8">
    <source>
        <dbReference type="Pfam" id="PF01416"/>
    </source>
</evidence>